<name>A0A1F8ATQ2_9BACT</name>
<sequence>MRVALVHDYLKEYGGAEGVLGTLHEMFPQAPIYTTVYLPEYLGPNRGKFNDADIRPSKLQFLPFKQKLIGPITMISPLIFKLMNFDGYDVVITSATGAYFPNFVNKGRAKLICYCHTPPRYIYGYKTARNWNRGILKVIGSLFIVLGRKLDFLASKNVDYYIANSKEVAYRIKRFYGRDSQVIYPPVDVRTYNKEHTTKKGNYYLTGGRLARNKRFDLAVAACTKLNLPLKVFGKSFAGYKKELKSFAGPTVEFLGEIAEEKKRESMGQAKAYISCSESEDFGITPVEVMASGTPVIAYKSGGVKETVVDKKTGVFFNELSVKSLTRAIKQFDTLEIKSSDCVTQAQKFSKERFEKEIKDFISTKI</sequence>
<dbReference type="Pfam" id="PF00534">
    <property type="entry name" value="Glycos_transf_1"/>
    <property type="match status" value="1"/>
</dbReference>
<evidence type="ECO:0008006" key="5">
    <source>
        <dbReference type="Google" id="ProtNLM"/>
    </source>
</evidence>
<proteinExistence type="predicted"/>
<dbReference type="InterPro" id="IPR001296">
    <property type="entry name" value="Glyco_trans_1"/>
</dbReference>
<evidence type="ECO:0000259" key="1">
    <source>
        <dbReference type="Pfam" id="PF00534"/>
    </source>
</evidence>
<dbReference type="GO" id="GO:0016757">
    <property type="term" value="F:glycosyltransferase activity"/>
    <property type="evidence" value="ECO:0007669"/>
    <property type="project" value="InterPro"/>
</dbReference>
<dbReference type="Pfam" id="PF13439">
    <property type="entry name" value="Glyco_transf_4"/>
    <property type="match status" value="1"/>
</dbReference>
<reference evidence="3 4" key="1">
    <citation type="journal article" date="2016" name="Nat. Commun.">
        <title>Thousands of microbial genomes shed light on interconnected biogeochemical processes in an aquifer system.</title>
        <authorList>
            <person name="Anantharaman K."/>
            <person name="Brown C.T."/>
            <person name="Hug L.A."/>
            <person name="Sharon I."/>
            <person name="Castelle C.J."/>
            <person name="Probst A.J."/>
            <person name="Thomas B.C."/>
            <person name="Singh A."/>
            <person name="Wilkins M.J."/>
            <person name="Karaoz U."/>
            <person name="Brodie E.L."/>
            <person name="Williams K.H."/>
            <person name="Hubbard S.S."/>
            <person name="Banfield J.F."/>
        </authorList>
    </citation>
    <scope>NUCLEOTIDE SEQUENCE [LARGE SCALE GENOMIC DNA]</scope>
</reference>
<dbReference type="AlphaFoldDB" id="A0A1F8ATQ2"/>
<organism evidence="3 4">
    <name type="scientific">Candidatus Woesebacteria bacterium RIFCSPHIGHO2_12_FULL_41_24</name>
    <dbReference type="NCBI Taxonomy" id="1802510"/>
    <lineage>
        <taxon>Bacteria</taxon>
        <taxon>Candidatus Woeseibacteriota</taxon>
    </lineage>
</organism>
<comment type="caution">
    <text evidence="3">The sequence shown here is derived from an EMBL/GenBank/DDBJ whole genome shotgun (WGS) entry which is preliminary data.</text>
</comment>
<feature type="domain" description="Glycosyl transferase family 1" evidence="1">
    <location>
        <begin position="195"/>
        <end position="348"/>
    </location>
</feature>
<dbReference type="Proteomes" id="UP000178603">
    <property type="component" value="Unassembled WGS sequence"/>
</dbReference>
<feature type="domain" description="Glycosyltransferase subfamily 4-like N-terminal" evidence="2">
    <location>
        <begin position="13"/>
        <end position="189"/>
    </location>
</feature>
<evidence type="ECO:0000313" key="4">
    <source>
        <dbReference type="Proteomes" id="UP000178603"/>
    </source>
</evidence>
<evidence type="ECO:0000313" key="3">
    <source>
        <dbReference type="EMBL" id="OGM55010.1"/>
    </source>
</evidence>
<dbReference type="SUPFAM" id="SSF53756">
    <property type="entry name" value="UDP-Glycosyltransferase/glycogen phosphorylase"/>
    <property type="match status" value="1"/>
</dbReference>
<dbReference type="InterPro" id="IPR028098">
    <property type="entry name" value="Glyco_trans_4-like_N"/>
</dbReference>
<dbReference type="PANTHER" id="PTHR45947:SF3">
    <property type="entry name" value="SULFOQUINOVOSYL TRANSFERASE SQD2"/>
    <property type="match status" value="1"/>
</dbReference>
<dbReference type="Gene3D" id="3.40.50.2000">
    <property type="entry name" value="Glycogen Phosphorylase B"/>
    <property type="match status" value="2"/>
</dbReference>
<dbReference type="InterPro" id="IPR050194">
    <property type="entry name" value="Glycosyltransferase_grp1"/>
</dbReference>
<evidence type="ECO:0000259" key="2">
    <source>
        <dbReference type="Pfam" id="PF13439"/>
    </source>
</evidence>
<dbReference type="EMBL" id="MGGW01000006">
    <property type="protein sequence ID" value="OGM55010.1"/>
    <property type="molecule type" value="Genomic_DNA"/>
</dbReference>
<accession>A0A1F8ATQ2</accession>
<protein>
    <recommendedName>
        <fullName evidence="5">Glycosyl transferase family 1 domain-containing protein</fullName>
    </recommendedName>
</protein>
<dbReference type="PANTHER" id="PTHR45947">
    <property type="entry name" value="SULFOQUINOVOSYL TRANSFERASE SQD2"/>
    <property type="match status" value="1"/>
</dbReference>
<gene>
    <name evidence="3" type="ORF">A3E44_04615</name>
</gene>